<sequence length="74" mass="8161">MQVSASRFDGKESHLQSRFGYAGSTIGFLERFCRKIPSDDVLLLNAPANPAVRGFFHSIRFALFGFGTSGLIHL</sequence>
<dbReference type="EMBL" id="BPLR01006847">
    <property type="protein sequence ID" value="GIY12762.1"/>
    <property type="molecule type" value="Genomic_DNA"/>
</dbReference>
<name>A0AAV4QXG0_CAEEX</name>
<keyword evidence="2" id="KW-1185">Reference proteome</keyword>
<organism evidence="1 2">
    <name type="scientific">Caerostris extrusa</name>
    <name type="common">Bark spider</name>
    <name type="synonym">Caerostris bankana</name>
    <dbReference type="NCBI Taxonomy" id="172846"/>
    <lineage>
        <taxon>Eukaryota</taxon>
        <taxon>Metazoa</taxon>
        <taxon>Ecdysozoa</taxon>
        <taxon>Arthropoda</taxon>
        <taxon>Chelicerata</taxon>
        <taxon>Arachnida</taxon>
        <taxon>Araneae</taxon>
        <taxon>Araneomorphae</taxon>
        <taxon>Entelegynae</taxon>
        <taxon>Araneoidea</taxon>
        <taxon>Araneidae</taxon>
        <taxon>Caerostris</taxon>
    </lineage>
</organism>
<gene>
    <name evidence="1" type="ORF">CEXT_582261</name>
</gene>
<accession>A0AAV4QXG0</accession>
<dbReference type="AlphaFoldDB" id="A0AAV4QXG0"/>
<evidence type="ECO:0000313" key="2">
    <source>
        <dbReference type="Proteomes" id="UP001054945"/>
    </source>
</evidence>
<proteinExistence type="predicted"/>
<protein>
    <submittedName>
        <fullName evidence="1">Uncharacterized protein</fullName>
    </submittedName>
</protein>
<evidence type="ECO:0000313" key="1">
    <source>
        <dbReference type="EMBL" id="GIY12762.1"/>
    </source>
</evidence>
<reference evidence="1 2" key="1">
    <citation type="submission" date="2021-06" db="EMBL/GenBank/DDBJ databases">
        <title>Caerostris extrusa draft genome.</title>
        <authorList>
            <person name="Kono N."/>
            <person name="Arakawa K."/>
        </authorList>
    </citation>
    <scope>NUCLEOTIDE SEQUENCE [LARGE SCALE GENOMIC DNA]</scope>
</reference>
<dbReference type="Proteomes" id="UP001054945">
    <property type="component" value="Unassembled WGS sequence"/>
</dbReference>
<comment type="caution">
    <text evidence="1">The sequence shown here is derived from an EMBL/GenBank/DDBJ whole genome shotgun (WGS) entry which is preliminary data.</text>
</comment>